<accession>A0ABW0PB53</accession>
<evidence type="ECO:0000313" key="2">
    <source>
        <dbReference type="Proteomes" id="UP001596060"/>
    </source>
</evidence>
<name>A0ABW0PB53_9HYPH</name>
<evidence type="ECO:0000313" key="1">
    <source>
        <dbReference type="EMBL" id="MFC5509261.1"/>
    </source>
</evidence>
<comment type="caution">
    <text evidence="1">The sequence shown here is derived from an EMBL/GenBank/DDBJ whole genome shotgun (WGS) entry which is preliminary data.</text>
</comment>
<dbReference type="EMBL" id="JBHSLU010000161">
    <property type="protein sequence ID" value="MFC5509261.1"/>
    <property type="molecule type" value="Genomic_DNA"/>
</dbReference>
<keyword evidence="2" id="KW-1185">Reference proteome</keyword>
<reference evidence="2" key="1">
    <citation type="journal article" date="2019" name="Int. J. Syst. Evol. Microbiol.">
        <title>The Global Catalogue of Microorganisms (GCM) 10K type strain sequencing project: providing services to taxonomists for standard genome sequencing and annotation.</title>
        <authorList>
            <consortium name="The Broad Institute Genomics Platform"/>
            <consortium name="The Broad Institute Genome Sequencing Center for Infectious Disease"/>
            <person name="Wu L."/>
            <person name="Ma J."/>
        </authorList>
    </citation>
    <scope>NUCLEOTIDE SEQUENCE [LARGE SCALE GENOMIC DNA]</scope>
    <source>
        <strain evidence="2">CCUG 43117</strain>
    </source>
</reference>
<dbReference type="Proteomes" id="UP001596060">
    <property type="component" value="Unassembled WGS sequence"/>
</dbReference>
<protein>
    <submittedName>
        <fullName evidence="1">Uncharacterized protein</fullName>
    </submittedName>
</protein>
<gene>
    <name evidence="1" type="ORF">ACFPN9_29030</name>
</gene>
<sequence>MSKARNLAQFANRTLISAKLAANGQFLVFDVEPDTLYRFDLKAKAVSADDTLVFHVAPTVGAWVTGAGTYSYQQHVATGATPGSSSGTAAAVPIASLDAPVTGWPVRYSGLIFSGAAAEYAGIYGNGGGVQASGAPQVYQIDGVYNVSLGAVAQVRFGVGTAGNLAAGSRCFLEKLG</sequence>
<organism evidence="1 2">
    <name type="scientific">Bosea massiliensis</name>
    <dbReference type="NCBI Taxonomy" id="151419"/>
    <lineage>
        <taxon>Bacteria</taxon>
        <taxon>Pseudomonadati</taxon>
        <taxon>Pseudomonadota</taxon>
        <taxon>Alphaproteobacteria</taxon>
        <taxon>Hyphomicrobiales</taxon>
        <taxon>Boseaceae</taxon>
        <taxon>Bosea</taxon>
    </lineage>
</organism>
<proteinExistence type="predicted"/>
<dbReference type="RefSeq" id="WP_377818016.1">
    <property type="nucleotide sequence ID" value="NZ_JBHSLU010000161.1"/>
</dbReference>